<dbReference type="Gene3D" id="3.30.60.90">
    <property type="match status" value="1"/>
</dbReference>
<gene>
    <name evidence="6" type="ORF">D9619_000313</name>
</gene>
<evidence type="ECO:0000256" key="2">
    <source>
        <dbReference type="ARBA" id="ARBA00022771"/>
    </source>
</evidence>
<protein>
    <recommendedName>
        <fullName evidence="5">ZZ-type domain-containing protein</fullName>
    </recommendedName>
</protein>
<feature type="region of interest" description="Disordered" evidence="4">
    <location>
        <begin position="1"/>
        <end position="23"/>
    </location>
</feature>
<evidence type="ECO:0000256" key="3">
    <source>
        <dbReference type="ARBA" id="ARBA00022833"/>
    </source>
</evidence>
<dbReference type="Proteomes" id="UP000567179">
    <property type="component" value="Unassembled WGS sequence"/>
</dbReference>
<dbReference type="EMBL" id="JAACJJ010000028">
    <property type="protein sequence ID" value="KAF5322240.1"/>
    <property type="molecule type" value="Genomic_DNA"/>
</dbReference>
<feature type="compositionally biased region" description="Basic and acidic residues" evidence="4">
    <location>
        <begin position="870"/>
        <end position="882"/>
    </location>
</feature>
<accession>A0A8H5F3B7</accession>
<reference evidence="6 7" key="1">
    <citation type="journal article" date="2020" name="ISME J.">
        <title>Uncovering the hidden diversity of litter-decomposition mechanisms in mushroom-forming fungi.</title>
        <authorList>
            <person name="Floudas D."/>
            <person name="Bentzer J."/>
            <person name="Ahren D."/>
            <person name="Johansson T."/>
            <person name="Persson P."/>
            <person name="Tunlid A."/>
        </authorList>
    </citation>
    <scope>NUCLEOTIDE SEQUENCE [LARGE SCALE GENOMIC DNA]</scope>
    <source>
        <strain evidence="6 7">CBS 101986</strain>
    </source>
</reference>
<organism evidence="6 7">
    <name type="scientific">Psilocybe cf. subviscida</name>
    <dbReference type="NCBI Taxonomy" id="2480587"/>
    <lineage>
        <taxon>Eukaryota</taxon>
        <taxon>Fungi</taxon>
        <taxon>Dikarya</taxon>
        <taxon>Basidiomycota</taxon>
        <taxon>Agaricomycotina</taxon>
        <taxon>Agaricomycetes</taxon>
        <taxon>Agaricomycetidae</taxon>
        <taxon>Agaricales</taxon>
        <taxon>Agaricineae</taxon>
        <taxon>Strophariaceae</taxon>
        <taxon>Psilocybe</taxon>
    </lineage>
</organism>
<evidence type="ECO:0000256" key="4">
    <source>
        <dbReference type="SAM" id="MobiDB-lite"/>
    </source>
</evidence>
<name>A0A8H5F3B7_9AGAR</name>
<dbReference type="PROSITE" id="PS01357">
    <property type="entry name" value="ZF_ZZ_1"/>
    <property type="match status" value="1"/>
</dbReference>
<evidence type="ECO:0000313" key="6">
    <source>
        <dbReference type="EMBL" id="KAF5322240.1"/>
    </source>
</evidence>
<keyword evidence="1" id="KW-0479">Metal-binding</keyword>
<proteinExistence type="predicted"/>
<sequence>MAVVSNLSSSSTIVQSPDNAGVDRQEYERWDKAHGRMTDAPPSDGHRYIQHALNLLDLLKPISEIHPIAKVVVGCFEQMVLFEKDRRENDGRVASVILAQAGMMRVLLDIDDLTTRQNNPSTLRAMIELPQLLGEVQKDISVCHNSIDTYYREHRLVRLYRAKEWKEKMLEFIETFDKYRVRLHQALSLQVASDVSDLVSKMDLLLGRLFSPREPWELDVTAKIRTITVAKGISWIDDPHDIQSLAIATGDSSVDLKAHPSDIIENTKIGVQLSVLKEDLQLSLDALCSRNAELFELKLRLHAERLEKAILHSARFVITSLSGPHDRLEHEDLRSLWKEMNWMFCVETKVFGIALFEYYLDLYSHGIYRSGSLKHPHAWTLLYLFLYADKISNAIDSDKSGLIRISEANAFTSQIPDGWTLPQWCAFLVEVLPHNRYPSAEYMCSISARVLHYFILEPRGSKSNTPITPELHELVRTKMLDQDETFRTRLRSINWTIPNRSTVEALSNGRPLETYIFPLLTVLMELMLDVHHLSLSNVIDFKEWLVPYTGFLSVRATAANHFQMLKKRFNDNGDKSMDHDLQTYHQGMWALFEKVLDAKDMSKFMMEGYEIKLAPVLKQDYDDFYADQGFLEEFPLPQFTGSLLSLKYCSWEDYKKGKDPADLPLEQPMTWNPIDDEVNKKDLLSIYRDIPQSDWGCDKCNEEFGSERSIECLECYDFDFCRRCYGMAPSEHKILQHEFSHLMVVRSMWLHPFRREWIKFRAHMVKMRLLGTIKTNAATLLPSSEQNTPKGDPESDRAPDLDNLRGIGACARCAVQIVDWKSQFYICAEYSCAKEDILLCDECAWTNEFPGGGSHFWWHAMLPFDWRNLDGSKSNETDEKPSEQPPTESDSRPTDSPVGDGSTVDSISARQNSSLLPIDTSSPRAETLHMTGNPEVMESMKDLKGKVLSLDEKITLMAESNAEVHDGIKQRMDAMEAKMTGVEDKLDAMVTELRRVMDTLLATRS</sequence>
<dbReference type="InterPro" id="IPR043145">
    <property type="entry name" value="Znf_ZZ_sf"/>
</dbReference>
<keyword evidence="3" id="KW-0862">Zinc</keyword>
<feature type="compositionally biased region" description="Polar residues" evidence="4">
    <location>
        <begin position="903"/>
        <end position="924"/>
    </location>
</feature>
<dbReference type="InterPro" id="IPR000433">
    <property type="entry name" value="Znf_ZZ"/>
</dbReference>
<evidence type="ECO:0000313" key="7">
    <source>
        <dbReference type="Proteomes" id="UP000567179"/>
    </source>
</evidence>
<dbReference type="SUPFAM" id="SSF57850">
    <property type="entry name" value="RING/U-box"/>
    <property type="match status" value="1"/>
</dbReference>
<dbReference type="OrthoDB" id="3222020at2759"/>
<comment type="caution">
    <text evidence="6">The sequence shown here is derived from an EMBL/GenBank/DDBJ whole genome shotgun (WGS) entry which is preliminary data.</text>
</comment>
<dbReference type="CDD" id="cd02249">
    <property type="entry name" value="ZZ"/>
    <property type="match status" value="1"/>
</dbReference>
<dbReference type="GO" id="GO:0008270">
    <property type="term" value="F:zinc ion binding"/>
    <property type="evidence" value="ECO:0007669"/>
    <property type="project" value="UniProtKB-KW"/>
</dbReference>
<feature type="region of interest" description="Disordered" evidence="4">
    <location>
        <begin position="870"/>
        <end position="926"/>
    </location>
</feature>
<feature type="domain" description="ZZ-type" evidence="5">
    <location>
        <begin position="697"/>
        <end position="724"/>
    </location>
</feature>
<keyword evidence="7" id="KW-1185">Reference proteome</keyword>
<keyword evidence="2" id="KW-0863">Zinc-finger</keyword>
<dbReference type="AlphaFoldDB" id="A0A8H5F3B7"/>
<evidence type="ECO:0000256" key="1">
    <source>
        <dbReference type="ARBA" id="ARBA00022723"/>
    </source>
</evidence>
<feature type="compositionally biased region" description="Polar residues" evidence="4">
    <location>
        <begin position="1"/>
        <end position="18"/>
    </location>
</feature>
<evidence type="ECO:0000259" key="5">
    <source>
        <dbReference type="PROSITE" id="PS01357"/>
    </source>
</evidence>